<dbReference type="EMBL" id="JBHUEA010000001">
    <property type="protein sequence ID" value="MFD1719930.1"/>
    <property type="molecule type" value="Genomic_DNA"/>
</dbReference>
<name>A0ABW4L9K6_9MICO</name>
<gene>
    <name evidence="3" type="ORF">ACFSBI_00065</name>
</gene>
<evidence type="ECO:0000313" key="4">
    <source>
        <dbReference type="Proteomes" id="UP001597347"/>
    </source>
</evidence>
<evidence type="ECO:0000259" key="2">
    <source>
        <dbReference type="Pfam" id="PF07811"/>
    </source>
</evidence>
<dbReference type="Proteomes" id="UP001597347">
    <property type="component" value="Unassembled WGS sequence"/>
</dbReference>
<organism evidence="3 4">
    <name type="scientific">Amnibacterium endophyticum</name>
    <dbReference type="NCBI Taxonomy" id="2109337"/>
    <lineage>
        <taxon>Bacteria</taxon>
        <taxon>Bacillati</taxon>
        <taxon>Actinomycetota</taxon>
        <taxon>Actinomycetes</taxon>
        <taxon>Micrococcales</taxon>
        <taxon>Microbacteriaceae</taxon>
        <taxon>Amnibacterium</taxon>
    </lineage>
</organism>
<keyword evidence="4" id="KW-1185">Reference proteome</keyword>
<protein>
    <submittedName>
        <fullName evidence="3">TadE/TadG family type IV pilus assembly protein</fullName>
    </submittedName>
</protein>
<proteinExistence type="predicted"/>
<dbReference type="Pfam" id="PF07811">
    <property type="entry name" value="TadE"/>
    <property type="match status" value="1"/>
</dbReference>
<sequence>MRDRLHDDRGAAAVEFALIFSLILAPLTVGVLEYGRAYAAQLTVTNAARVAARSLVVTGSATQARLAAVTAAVGLPNPAAISVAGLVPCPTDGTTPTRTVTVTYALPSLTGLFPATSPRGTGAMLCNS</sequence>
<accession>A0ABW4L9K6</accession>
<evidence type="ECO:0000313" key="3">
    <source>
        <dbReference type="EMBL" id="MFD1719930.1"/>
    </source>
</evidence>
<dbReference type="InterPro" id="IPR012495">
    <property type="entry name" value="TadE-like_dom"/>
</dbReference>
<keyword evidence="1" id="KW-0472">Membrane</keyword>
<dbReference type="RefSeq" id="WP_377931139.1">
    <property type="nucleotide sequence ID" value="NZ_JBHUEA010000001.1"/>
</dbReference>
<feature type="domain" description="TadE-like" evidence="2">
    <location>
        <begin position="10"/>
        <end position="53"/>
    </location>
</feature>
<reference evidence="4" key="1">
    <citation type="journal article" date="2019" name="Int. J. Syst. Evol. Microbiol.">
        <title>The Global Catalogue of Microorganisms (GCM) 10K type strain sequencing project: providing services to taxonomists for standard genome sequencing and annotation.</title>
        <authorList>
            <consortium name="The Broad Institute Genomics Platform"/>
            <consortium name="The Broad Institute Genome Sequencing Center for Infectious Disease"/>
            <person name="Wu L."/>
            <person name="Ma J."/>
        </authorList>
    </citation>
    <scope>NUCLEOTIDE SEQUENCE [LARGE SCALE GENOMIC DNA]</scope>
    <source>
        <strain evidence="4">CGMCC 1.12471</strain>
    </source>
</reference>
<evidence type="ECO:0000256" key="1">
    <source>
        <dbReference type="SAM" id="Phobius"/>
    </source>
</evidence>
<feature type="transmembrane region" description="Helical" evidence="1">
    <location>
        <begin position="12"/>
        <end position="32"/>
    </location>
</feature>
<comment type="caution">
    <text evidence="3">The sequence shown here is derived from an EMBL/GenBank/DDBJ whole genome shotgun (WGS) entry which is preliminary data.</text>
</comment>
<keyword evidence="1" id="KW-1133">Transmembrane helix</keyword>
<keyword evidence="1" id="KW-0812">Transmembrane</keyword>